<protein>
    <recommendedName>
        <fullName evidence="3">RNase H type-1 domain-containing protein</fullName>
    </recommendedName>
</protein>
<dbReference type="InterPro" id="IPR044730">
    <property type="entry name" value="RNase_H-like_dom_plant"/>
</dbReference>
<name>A0AAV9K009_9SOLN</name>
<evidence type="ECO:0000313" key="2">
    <source>
        <dbReference type="Proteomes" id="UP001311915"/>
    </source>
</evidence>
<dbReference type="PANTHER" id="PTHR47074:SF11">
    <property type="entry name" value="REVERSE TRANSCRIPTASE-LIKE PROTEIN"/>
    <property type="match status" value="1"/>
</dbReference>
<dbReference type="EMBL" id="JAWPEI010000062">
    <property type="protein sequence ID" value="KAK4706628.1"/>
    <property type="molecule type" value="Genomic_DNA"/>
</dbReference>
<sequence length="121" mass="13556">MARPPTSISIVIEPYFATKWFSPSENIFKCNIDASWDVASGITGVSMLVQNSHGSFVKDRSSKLCRQDDPLMAKTLGVREALIWLQQQLVATLIIIEMDNLLGIQALERYCGNNSYFDVLI</sequence>
<evidence type="ECO:0000313" key="1">
    <source>
        <dbReference type="EMBL" id="KAK4706628.1"/>
    </source>
</evidence>
<keyword evidence="2" id="KW-1185">Reference proteome</keyword>
<evidence type="ECO:0008006" key="3">
    <source>
        <dbReference type="Google" id="ProtNLM"/>
    </source>
</evidence>
<gene>
    <name evidence="1" type="ORF">R3W88_033819</name>
</gene>
<dbReference type="AlphaFoldDB" id="A0AAV9K009"/>
<dbReference type="PANTHER" id="PTHR47074">
    <property type="entry name" value="BNAC02G40300D PROTEIN"/>
    <property type="match status" value="1"/>
</dbReference>
<reference evidence="1 2" key="1">
    <citation type="submission" date="2023-10" db="EMBL/GenBank/DDBJ databases">
        <title>Genome-Wide Identification Analysis in wild type Solanum Pinnatisectum Reveals Some Genes Defensing Phytophthora Infestans.</title>
        <authorList>
            <person name="Sun C."/>
        </authorList>
    </citation>
    <scope>NUCLEOTIDE SEQUENCE [LARGE SCALE GENOMIC DNA]</scope>
    <source>
        <strain evidence="1">LQN</strain>
        <tissue evidence="1">Leaf</tissue>
    </source>
</reference>
<comment type="caution">
    <text evidence="1">The sequence shown here is derived from an EMBL/GenBank/DDBJ whole genome shotgun (WGS) entry which is preliminary data.</text>
</comment>
<organism evidence="1 2">
    <name type="scientific">Solanum pinnatisectum</name>
    <name type="common">tansyleaf nightshade</name>
    <dbReference type="NCBI Taxonomy" id="50273"/>
    <lineage>
        <taxon>Eukaryota</taxon>
        <taxon>Viridiplantae</taxon>
        <taxon>Streptophyta</taxon>
        <taxon>Embryophyta</taxon>
        <taxon>Tracheophyta</taxon>
        <taxon>Spermatophyta</taxon>
        <taxon>Magnoliopsida</taxon>
        <taxon>eudicotyledons</taxon>
        <taxon>Gunneridae</taxon>
        <taxon>Pentapetalae</taxon>
        <taxon>asterids</taxon>
        <taxon>lamiids</taxon>
        <taxon>Solanales</taxon>
        <taxon>Solanaceae</taxon>
        <taxon>Solanoideae</taxon>
        <taxon>Solaneae</taxon>
        <taxon>Solanum</taxon>
    </lineage>
</organism>
<proteinExistence type="predicted"/>
<dbReference type="CDD" id="cd06222">
    <property type="entry name" value="RNase_H_like"/>
    <property type="match status" value="1"/>
</dbReference>
<dbReference type="InterPro" id="IPR052929">
    <property type="entry name" value="RNase_H-like_EbsB-rel"/>
</dbReference>
<dbReference type="Proteomes" id="UP001311915">
    <property type="component" value="Unassembled WGS sequence"/>
</dbReference>
<accession>A0AAV9K009</accession>